<dbReference type="AlphaFoldDB" id="A0A377HH20"/>
<protein>
    <submittedName>
        <fullName evidence="3">Uncharacterized protein</fullName>
    </submittedName>
</protein>
<feature type="coiled-coil region" evidence="1">
    <location>
        <begin position="182"/>
        <end position="273"/>
    </location>
</feature>
<evidence type="ECO:0000313" key="3">
    <source>
        <dbReference type="EMBL" id="STO53282.1"/>
    </source>
</evidence>
<dbReference type="OrthoDB" id="2425971at2"/>
<evidence type="ECO:0000256" key="2">
    <source>
        <dbReference type="SAM" id="Phobius"/>
    </source>
</evidence>
<dbReference type="RefSeq" id="WP_115336757.1">
    <property type="nucleotide sequence ID" value="NZ_UGGP01000003.1"/>
</dbReference>
<proteinExistence type="predicted"/>
<name>A0A377HH20_9BACL</name>
<evidence type="ECO:0000256" key="1">
    <source>
        <dbReference type="SAM" id="Coils"/>
    </source>
</evidence>
<keyword evidence="2" id="KW-0812">Transmembrane</keyword>
<sequence>MRRQTRRRLTQNVSRFYLGLGVFFVIGFLFFGTSSFFFAEEAPVNETPINEPIRLSNGETVTLHAWSYDTEKRTMRVRLSLDETPGNTNNHLFRYVYKARPDSEKKVMVLYERNDQYVLELKDVPRDFDQLAVRIYGVDESQSIDTLTPEEQENSLLTSLYADRRTIEQANHSSSDETTFTRQFVEDGLAHTERQLEKAQQSVKAQRQQIKRLDRDKEELEDELPYLSLDEQVEQENEIFDLSRKRDELTLELEKLEQSVQALEEKHDKLRVRLRELSI</sequence>
<gene>
    <name evidence="3" type="ORF">NCTC13163_03263</name>
</gene>
<accession>A0A377HH20</accession>
<feature type="transmembrane region" description="Helical" evidence="2">
    <location>
        <begin position="16"/>
        <end position="39"/>
    </location>
</feature>
<dbReference type="Proteomes" id="UP000254060">
    <property type="component" value="Unassembled WGS sequence"/>
</dbReference>
<keyword evidence="1" id="KW-0175">Coiled coil</keyword>
<dbReference type="EMBL" id="UGGP01000003">
    <property type="protein sequence ID" value="STO53282.1"/>
    <property type="molecule type" value="Genomic_DNA"/>
</dbReference>
<organism evidence="3 4">
    <name type="scientific">Exiguobacterium aurantiacum</name>
    <dbReference type="NCBI Taxonomy" id="33987"/>
    <lineage>
        <taxon>Bacteria</taxon>
        <taxon>Bacillati</taxon>
        <taxon>Bacillota</taxon>
        <taxon>Bacilli</taxon>
        <taxon>Bacillales</taxon>
        <taxon>Bacillales Family XII. Incertae Sedis</taxon>
        <taxon>Exiguobacterium</taxon>
    </lineage>
</organism>
<evidence type="ECO:0000313" key="4">
    <source>
        <dbReference type="Proteomes" id="UP000254060"/>
    </source>
</evidence>
<keyword evidence="2" id="KW-1133">Transmembrane helix</keyword>
<keyword evidence="2" id="KW-0472">Membrane</keyword>
<reference evidence="3 4" key="1">
    <citation type="submission" date="2018-06" db="EMBL/GenBank/DDBJ databases">
        <authorList>
            <consortium name="Pathogen Informatics"/>
            <person name="Doyle S."/>
        </authorList>
    </citation>
    <scope>NUCLEOTIDE SEQUENCE [LARGE SCALE GENOMIC DNA]</scope>
    <source>
        <strain evidence="3 4">NCTC13163</strain>
    </source>
</reference>